<name>A0A2M8RC50_9BRAD</name>
<dbReference type="Proteomes" id="UP000231194">
    <property type="component" value="Unassembled WGS sequence"/>
</dbReference>
<sequence length="65" mass="7079">MRGLYPRRQTPHPYECVSTSGDALSHKGRGRSNLQPNQFATYTSGSALELGFLKALRKAGDIGTL</sequence>
<evidence type="ECO:0000313" key="2">
    <source>
        <dbReference type="EMBL" id="PJG55368.1"/>
    </source>
</evidence>
<feature type="region of interest" description="Disordered" evidence="1">
    <location>
        <begin position="1"/>
        <end position="38"/>
    </location>
</feature>
<organism evidence="2 3">
    <name type="scientific">Bradyrhizobium forestalis</name>
    <dbReference type="NCBI Taxonomy" id="1419263"/>
    <lineage>
        <taxon>Bacteria</taxon>
        <taxon>Pseudomonadati</taxon>
        <taxon>Pseudomonadota</taxon>
        <taxon>Alphaproteobacteria</taxon>
        <taxon>Hyphomicrobiales</taxon>
        <taxon>Nitrobacteraceae</taxon>
        <taxon>Bradyrhizobium</taxon>
    </lineage>
</organism>
<reference evidence="2 3" key="1">
    <citation type="submission" date="2017-11" db="EMBL/GenBank/DDBJ databases">
        <title>Bradyrhizobium forestalis sp. nov., an efficient nitrogen-fixing bacterium isolated from nodules of forest legume species in the Amazon.</title>
        <authorList>
            <person name="Costa E.M."/>
            <person name="Guimaraes A."/>
            <person name="Carvalho T.S."/>
            <person name="Rodrigues T.L."/>
            <person name="Ribeiro P.R.A."/>
            <person name="Lebbe L."/>
            <person name="Willems A."/>
            <person name="Moreira F.M.S."/>
        </authorList>
    </citation>
    <scope>NUCLEOTIDE SEQUENCE [LARGE SCALE GENOMIC DNA]</scope>
    <source>
        <strain evidence="2 3">INPA54B</strain>
    </source>
</reference>
<dbReference type="AlphaFoldDB" id="A0A2M8RC50"/>
<keyword evidence="3" id="KW-1185">Reference proteome</keyword>
<proteinExistence type="predicted"/>
<evidence type="ECO:0000313" key="3">
    <source>
        <dbReference type="Proteomes" id="UP000231194"/>
    </source>
</evidence>
<dbReference type="EMBL" id="PGVG01000006">
    <property type="protein sequence ID" value="PJG55368.1"/>
    <property type="molecule type" value="Genomic_DNA"/>
</dbReference>
<comment type="caution">
    <text evidence="2">The sequence shown here is derived from an EMBL/GenBank/DDBJ whole genome shotgun (WGS) entry which is preliminary data.</text>
</comment>
<accession>A0A2M8RC50</accession>
<gene>
    <name evidence="2" type="ORF">CVM73_09895</name>
</gene>
<protein>
    <submittedName>
        <fullName evidence="2">Uncharacterized protein</fullName>
    </submittedName>
</protein>
<evidence type="ECO:0000256" key="1">
    <source>
        <dbReference type="SAM" id="MobiDB-lite"/>
    </source>
</evidence>